<evidence type="ECO:0000256" key="5">
    <source>
        <dbReference type="ARBA" id="ARBA00022833"/>
    </source>
</evidence>
<dbReference type="PANTHER" id="PTHR16515:SF49">
    <property type="entry name" value="GASTRULA ZINC FINGER PROTEIN XLCGF49.1-LIKE-RELATED"/>
    <property type="match status" value="1"/>
</dbReference>
<dbReference type="InterPro" id="IPR036236">
    <property type="entry name" value="Znf_C2H2_sf"/>
</dbReference>
<evidence type="ECO:0000256" key="3">
    <source>
        <dbReference type="ARBA" id="ARBA00022737"/>
    </source>
</evidence>
<keyword evidence="3" id="KW-0677">Repeat</keyword>
<name>A0AAV4UJB4_9ARAC</name>
<dbReference type="SMART" id="SM00355">
    <property type="entry name" value="ZnF_C2H2"/>
    <property type="match status" value="3"/>
</dbReference>
<dbReference type="PANTHER" id="PTHR16515">
    <property type="entry name" value="PR DOMAIN ZINC FINGER PROTEIN"/>
    <property type="match status" value="1"/>
</dbReference>
<dbReference type="GO" id="GO:0005634">
    <property type="term" value="C:nucleus"/>
    <property type="evidence" value="ECO:0007669"/>
    <property type="project" value="UniProtKB-SubCell"/>
</dbReference>
<evidence type="ECO:0000256" key="2">
    <source>
        <dbReference type="ARBA" id="ARBA00022723"/>
    </source>
</evidence>
<gene>
    <name evidence="9" type="ORF">CDAR_232171</name>
</gene>
<keyword evidence="6" id="KW-0539">Nucleus</keyword>
<keyword evidence="4 7" id="KW-0863">Zinc-finger</keyword>
<dbReference type="InterPro" id="IPR013087">
    <property type="entry name" value="Znf_C2H2_type"/>
</dbReference>
<dbReference type="EMBL" id="BPLQ01011360">
    <property type="protein sequence ID" value="GIY57615.1"/>
    <property type="molecule type" value="Genomic_DNA"/>
</dbReference>
<accession>A0AAV4UJB4</accession>
<dbReference type="InterPro" id="IPR050331">
    <property type="entry name" value="Zinc_finger"/>
</dbReference>
<evidence type="ECO:0000256" key="1">
    <source>
        <dbReference type="ARBA" id="ARBA00004123"/>
    </source>
</evidence>
<proteinExistence type="predicted"/>
<keyword evidence="10" id="KW-1185">Reference proteome</keyword>
<dbReference type="GO" id="GO:0010468">
    <property type="term" value="P:regulation of gene expression"/>
    <property type="evidence" value="ECO:0007669"/>
    <property type="project" value="TreeGrafter"/>
</dbReference>
<evidence type="ECO:0000313" key="9">
    <source>
        <dbReference type="EMBL" id="GIY57615.1"/>
    </source>
</evidence>
<keyword evidence="5" id="KW-0862">Zinc</keyword>
<dbReference type="Pfam" id="PF00096">
    <property type="entry name" value="zf-C2H2"/>
    <property type="match status" value="3"/>
</dbReference>
<evidence type="ECO:0000256" key="6">
    <source>
        <dbReference type="ARBA" id="ARBA00023242"/>
    </source>
</evidence>
<evidence type="ECO:0000256" key="4">
    <source>
        <dbReference type="ARBA" id="ARBA00022771"/>
    </source>
</evidence>
<dbReference type="FunFam" id="3.30.160.60:FF:000634">
    <property type="entry name" value="Zinc finger X-chromosomal protein"/>
    <property type="match status" value="1"/>
</dbReference>
<keyword evidence="2" id="KW-0479">Metal-binding</keyword>
<feature type="domain" description="C2H2-type" evidence="8">
    <location>
        <begin position="418"/>
        <end position="445"/>
    </location>
</feature>
<dbReference type="Gene3D" id="3.30.160.60">
    <property type="entry name" value="Classic Zinc Finger"/>
    <property type="match status" value="3"/>
</dbReference>
<dbReference type="SUPFAM" id="SSF57667">
    <property type="entry name" value="beta-beta-alpha zinc fingers"/>
    <property type="match status" value="2"/>
</dbReference>
<protein>
    <recommendedName>
        <fullName evidence="8">C2H2-type domain-containing protein</fullName>
    </recommendedName>
</protein>
<reference evidence="9 10" key="1">
    <citation type="submission" date="2021-06" db="EMBL/GenBank/DDBJ databases">
        <title>Caerostris darwini draft genome.</title>
        <authorList>
            <person name="Kono N."/>
            <person name="Arakawa K."/>
        </authorList>
    </citation>
    <scope>NUCLEOTIDE SEQUENCE [LARGE SCALE GENOMIC DNA]</scope>
</reference>
<dbReference type="Proteomes" id="UP001054837">
    <property type="component" value="Unassembled WGS sequence"/>
</dbReference>
<dbReference type="PROSITE" id="PS50157">
    <property type="entry name" value="ZINC_FINGER_C2H2_2"/>
    <property type="match status" value="3"/>
</dbReference>
<dbReference type="GO" id="GO:0008270">
    <property type="term" value="F:zinc ion binding"/>
    <property type="evidence" value="ECO:0007669"/>
    <property type="project" value="UniProtKB-KW"/>
</dbReference>
<organism evidence="9 10">
    <name type="scientific">Caerostris darwini</name>
    <dbReference type="NCBI Taxonomy" id="1538125"/>
    <lineage>
        <taxon>Eukaryota</taxon>
        <taxon>Metazoa</taxon>
        <taxon>Ecdysozoa</taxon>
        <taxon>Arthropoda</taxon>
        <taxon>Chelicerata</taxon>
        <taxon>Arachnida</taxon>
        <taxon>Araneae</taxon>
        <taxon>Araneomorphae</taxon>
        <taxon>Entelegynae</taxon>
        <taxon>Araneoidea</taxon>
        <taxon>Araneidae</taxon>
        <taxon>Caerostris</taxon>
    </lineage>
</organism>
<feature type="domain" description="C2H2-type" evidence="8">
    <location>
        <begin position="446"/>
        <end position="472"/>
    </location>
</feature>
<dbReference type="PROSITE" id="PS00028">
    <property type="entry name" value="ZINC_FINGER_C2H2_1"/>
    <property type="match status" value="3"/>
</dbReference>
<comment type="subcellular location">
    <subcellularLocation>
        <location evidence="1">Nucleus</location>
    </subcellularLocation>
</comment>
<dbReference type="AlphaFoldDB" id="A0AAV4UJB4"/>
<comment type="caution">
    <text evidence="9">The sequence shown here is derived from an EMBL/GenBank/DDBJ whole genome shotgun (WGS) entry which is preliminary data.</text>
</comment>
<evidence type="ECO:0000313" key="10">
    <source>
        <dbReference type="Proteomes" id="UP001054837"/>
    </source>
</evidence>
<sequence length="472" mass="54067">MLDYNFGNIHQEKPATISHSAEGADFNCLSFTNRTSTHKSSPFPQSINQESYWDVNSTAGTNVRYTSSNTAQNENFDYFDSSQGLLNPVTQYFENSDCTSGVENLLMPSFTTASASALNPFEQPCTNNSAWMQHDPNWSFYNQLPPNSQGLEDPSNYLPISDPTNEYYNVLMSMQSRQSTMQDFEISRFQEKEYDPVAIAKKSDRTEFNTSCASDLNFTSINAKYQRNPLAGKKYNHMPVSQPVSSKSNTVKREKFYDEFLNIQNSAYPNFENSDSYSIPDFRQVLLDSQPGTSEIHHQSKKSQSQFEDKIKLQNVFQCHFCGKLSSYQRNLNDPEFPPKLCNVPFKCNECIEKLKLKKETEPRAKISEVGHKKSAIKLQKIIKPREKLFSCNVCSKKFRTPSSLKTHIFTHTKEKPFSCDICSKRFSQKSNKNVHTLTHSGIRRFQCNMCGKSYTTNQCLLLHKLIHQSNN</sequence>
<evidence type="ECO:0000256" key="7">
    <source>
        <dbReference type="PROSITE-ProRule" id="PRU00042"/>
    </source>
</evidence>
<dbReference type="FunFam" id="3.30.160.60:FF:000870">
    <property type="entry name" value="zinc finger protein 197 isoform X1"/>
    <property type="match status" value="1"/>
</dbReference>
<feature type="domain" description="C2H2-type" evidence="8">
    <location>
        <begin position="390"/>
        <end position="417"/>
    </location>
</feature>
<evidence type="ECO:0000259" key="8">
    <source>
        <dbReference type="PROSITE" id="PS50157"/>
    </source>
</evidence>